<dbReference type="InterPro" id="IPR011008">
    <property type="entry name" value="Dimeric_a/b-barrel"/>
</dbReference>
<dbReference type="RefSeq" id="WP_123223263.1">
    <property type="nucleotide sequence ID" value="NZ_RJSF01000040.1"/>
</dbReference>
<name>A0A3N0GN30_9ACTN</name>
<dbReference type="PANTHER" id="PTHR35174:SF3">
    <property type="entry name" value="BLL7171 PROTEIN"/>
    <property type="match status" value="1"/>
</dbReference>
<dbReference type="SUPFAM" id="SSF54909">
    <property type="entry name" value="Dimeric alpha+beta barrel"/>
    <property type="match status" value="1"/>
</dbReference>
<feature type="domain" description="YCII-related" evidence="2">
    <location>
        <begin position="20"/>
        <end position="102"/>
    </location>
</feature>
<evidence type="ECO:0000313" key="3">
    <source>
        <dbReference type="EMBL" id="RNM13857.1"/>
    </source>
</evidence>
<dbReference type="Pfam" id="PF03795">
    <property type="entry name" value="YCII"/>
    <property type="match status" value="1"/>
</dbReference>
<dbReference type="AlphaFoldDB" id="A0A3N0GN30"/>
<dbReference type="Gene3D" id="3.30.70.1060">
    <property type="entry name" value="Dimeric alpha+beta barrel"/>
    <property type="match status" value="1"/>
</dbReference>
<organism evidence="3 4">
    <name type="scientific">Nocardioides pocheonensis</name>
    <dbReference type="NCBI Taxonomy" id="661485"/>
    <lineage>
        <taxon>Bacteria</taxon>
        <taxon>Bacillati</taxon>
        <taxon>Actinomycetota</taxon>
        <taxon>Actinomycetes</taxon>
        <taxon>Propionibacteriales</taxon>
        <taxon>Nocardioidaceae</taxon>
        <taxon>Nocardioides</taxon>
    </lineage>
</organism>
<evidence type="ECO:0000259" key="2">
    <source>
        <dbReference type="Pfam" id="PF03795"/>
    </source>
</evidence>
<dbReference type="PANTHER" id="PTHR35174">
    <property type="entry name" value="BLL7171 PROTEIN-RELATED"/>
    <property type="match status" value="1"/>
</dbReference>
<keyword evidence="4" id="KW-1185">Reference proteome</keyword>
<proteinExistence type="inferred from homology"/>
<gene>
    <name evidence="3" type="ORF">EFL26_12915</name>
</gene>
<dbReference type="OrthoDB" id="668782at2"/>
<evidence type="ECO:0000256" key="1">
    <source>
        <dbReference type="ARBA" id="ARBA00007689"/>
    </source>
</evidence>
<comment type="similarity">
    <text evidence="1">Belongs to the YciI family.</text>
</comment>
<dbReference type="InterPro" id="IPR005545">
    <property type="entry name" value="YCII"/>
</dbReference>
<evidence type="ECO:0000313" key="4">
    <source>
        <dbReference type="Proteomes" id="UP000279994"/>
    </source>
</evidence>
<sequence>MTHYLMAVIHDWDHPDLSEEEQQESFRLTDAFNTELQGSGHWVFAGGLTHPSDATVVDGRKGASIVTDGPYVEVKEQLGGFWVIEAADLDEALDIARRASAACMHPVEIRPFQGVVG</sequence>
<accession>A0A3N0GN30</accession>
<dbReference type="EMBL" id="RJSF01000040">
    <property type="protein sequence ID" value="RNM13857.1"/>
    <property type="molecule type" value="Genomic_DNA"/>
</dbReference>
<dbReference type="Proteomes" id="UP000279994">
    <property type="component" value="Unassembled WGS sequence"/>
</dbReference>
<comment type="caution">
    <text evidence="3">The sequence shown here is derived from an EMBL/GenBank/DDBJ whole genome shotgun (WGS) entry which is preliminary data.</text>
</comment>
<protein>
    <recommendedName>
        <fullName evidence="2">YCII-related domain-containing protein</fullName>
    </recommendedName>
</protein>
<reference evidence="3 4" key="1">
    <citation type="submission" date="2018-11" db="EMBL/GenBank/DDBJ databases">
        <authorList>
            <person name="Li F."/>
        </authorList>
    </citation>
    <scope>NUCLEOTIDE SEQUENCE [LARGE SCALE GENOMIC DNA]</scope>
    <source>
        <strain evidence="3 4">Gsoil 818</strain>
    </source>
</reference>